<feature type="non-terminal residue" evidence="4">
    <location>
        <position position="1"/>
    </location>
</feature>
<evidence type="ECO:0000256" key="2">
    <source>
        <dbReference type="ARBA" id="ARBA00022614"/>
    </source>
</evidence>
<dbReference type="InterPro" id="IPR001611">
    <property type="entry name" value="Leu-rich_rpt"/>
</dbReference>
<dbReference type="Proteomes" id="UP000626109">
    <property type="component" value="Unassembled WGS sequence"/>
</dbReference>
<dbReference type="GO" id="GO:0005634">
    <property type="term" value="C:nucleus"/>
    <property type="evidence" value="ECO:0007669"/>
    <property type="project" value="TreeGrafter"/>
</dbReference>
<name>A0A813LY76_POLGL</name>
<keyword evidence="1" id="KW-0343">GTPase activation</keyword>
<dbReference type="SUPFAM" id="SSF52047">
    <property type="entry name" value="RNI-like"/>
    <property type="match status" value="1"/>
</dbReference>
<keyword evidence="2" id="KW-0433">Leucine-rich repeat</keyword>
<dbReference type="GO" id="GO:0005096">
    <property type="term" value="F:GTPase activator activity"/>
    <property type="evidence" value="ECO:0007669"/>
    <property type="project" value="UniProtKB-KW"/>
</dbReference>
<dbReference type="GO" id="GO:0006913">
    <property type="term" value="P:nucleocytoplasmic transport"/>
    <property type="evidence" value="ECO:0007669"/>
    <property type="project" value="TreeGrafter"/>
</dbReference>
<gene>
    <name evidence="4" type="ORF">PGLA2088_LOCUS51163</name>
</gene>
<dbReference type="SMART" id="SM00368">
    <property type="entry name" value="LRR_RI"/>
    <property type="match status" value="6"/>
</dbReference>
<dbReference type="Pfam" id="PF13516">
    <property type="entry name" value="LRR_6"/>
    <property type="match status" value="4"/>
</dbReference>
<dbReference type="AlphaFoldDB" id="A0A813LY76"/>
<protein>
    <submittedName>
        <fullName evidence="4">Uncharacterized protein</fullName>
    </submittedName>
</protein>
<evidence type="ECO:0000313" key="5">
    <source>
        <dbReference type="Proteomes" id="UP000626109"/>
    </source>
</evidence>
<evidence type="ECO:0000256" key="1">
    <source>
        <dbReference type="ARBA" id="ARBA00022468"/>
    </source>
</evidence>
<accession>A0A813LY76</accession>
<reference evidence="4" key="1">
    <citation type="submission" date="2021-02" db="EMBL/GenBank/DDBJ databases">
        <authorList>
            <person name="Dougan E. K."/>
            <person name="Rhodes N."/>
            <person name="Thang M."/>
            <person name="Chan C."/>
        </authorList>
    </citation>
    <scope>NUCLEOTIDE SEQUENCE</scope>
</reference>
<evidence type="ECO:0000256" key="3">
    <source>
        <dbReference type="ARBA" id="ARBA00022737"/>
    </source>
</evidence>
<sequence>VDVICLEMPDGQSVLPTLLPVAPLRLTCQELILSRQRIGDPGCATACGFVRAWGSRLQIIRLLECDLGDVGASCIARLVSNRLQPAVGLRELNLSANRIGDRGAADIADALPMLDSLERLLLERNRIGLVGAKALGVRLPRSNVRELVLGSHLGGNPLGPQGVKALASALDDYMPRAASDRATRLGALSLEDCDVGQQGAEALAEYLPKSCLQVLSLARGNIGDSGAEAILNALPKTLASLDLAGNGLSDVSGSAVGDAFYRMPQLAVSLAQNHLSPALRLILTEEHGTRLRV</sequence>
<dbReference type="InterPro" id="IPR027038">
    <property type="entry name" value="RanGap"/>
</dbReference>
<dbReference type="PANTHER" id="PTHR24113:SF12">
    <property type="entry name" value="RAN GTPASE-ACTIVATING PROTEIN 1"/>
    <property type="match status" value="1"/>
</dbReference>
<dbReference type="Gene3D" id="3.80.10.10">
    <property type="entry name" value="Ribonuclease Inhibitor"/>
    <property type="match status" value="2"/>
</dbReference>
<dbReference type="GO" id="GO:0005829">
    <property type="term" value="C:cytosol"/>
    <property type="evidence" value="ECO:0007669"/>
    <property type="project" value="TreeGrafter"/>
</dbReference>
<dbReference type="EMBL" id="CAJNNW010037558">
    <property type="protein sequence ID" value="CAE8742896.1"/>
    <property type="molecule type" value="Genomic_DNA"/>
</dbReference>
<proteinExistence type="predicted"/>
<keyword evidence="3" id="KW-0677">Repeat</keyword>
<dbReference type="GO" id="GO:0031267">
    <property type="term" value="F:small GTPase binding"/>
    <property type="evidence" value="ECO:0007669"/>
    <property type="project" value="TreeGrafter"/>
</dbReference>
<comment type="caution">
    <text evidence="4">The sequence shown here is derived from an EMBL/GenBank/DDBJ whole genome shotgun (WGS) entry which is preliminary data.</text>
</comment>
<evidence type="ECO:0000313" key="4">
    <source>
        <dbReference type="EMBL" id="CAE8742896.1"/>
    </source>
</evidence>
<dbReference type="PANTHER" id="PTHR24113">
    <property type="entry name" value="RAN GTPASE-ACTIVATING PROTEIN 1"/>
    <property type="match status" value="1"/>
</dbReference>
<dbReference type="InterPro" id="IPR032675">
    <property type="entry name" value="LRR_dom_sf"/>
</dbReference>
<dbReference type="GO" id="GO:0048471">
    <property type="term" value="C:perinuclear region of cytoplasm"/>
    <property type="evidence" value="ECO:0007669"/>
    <property type="project" value="TreeGrafter"/>
</dbReference>
<organism evidence="4 5">
    <name type="scientific">Polarella glacialis</name>
    <name type="common">Dinoflagellate</name>
    <dbReference type="NCBI Taxonomy" id="89957"/>
    <lineage>
        <taxon>Eukaryota</taxon>
        <taxon>Sar</taxon>
        <taxon>Alveolata</taxon>
        <taxon>Dinophyceae</taxon>
        <taxon>Suessiales</taxon>
        <taxon>Suessiaceae</taxon>
        <taxon>Polarella</taxon>
    </lineage>
</organism>